<dbReference type="InterPro" id="IPR015500">
    <property type="entry name" value="Peptidase_S8_subtilisin-rel"/>
</dbReference>
<dbReference type="EMBL" id="BRXZ01001824">
    <property type="protein sequence ID" value="GMH47058.1"/>
    <property type="molecule type" value="Genomic_DNA"/>
</dbReference>
<feature type="domain" description="P/Homo B" evidence="13">
    <location>
        <begin position="428"/>
        <end position="565"/>
    </location>
</feature>
<evidence type="ECO:0000256" key="5">
    <source>
        <dbReference type="ARBA" id="ARBA00022825"/>
    </source>
</evidence>
<evidence type="ECO:0000313" key="14">
    <source>
        <dbReference type="EMBL" id="GMH47058.1"/>
    </source>
</evidence>
<dbReference type="InterPro" id="IPR023828">
    <property type="entry name" value="Peptidase_S8_Ser-AS"/>
</dbReference>
<evidence type="ECO:0000256" key="9">
    <source>
        <dbReference type="PIRSR" id="PIRSR615500-1"/>
    </source>
</evidence>
<keyword evidence="5 10" id="KW-0720">Serine protease</keyword>
<comment type="similarity">
    <text evidence="1">Belongs to the peptidase S8 family. Furin subfamily.</text>
</comment>
<dbReference type="CDD" id="cd04059">
    <property type="entry name" value="Peptidases_S8_Protein_convertases_Kexins_Furin-like"/>
    <property type="match status" value="1"/>
</dbReference>
<dbReference type="Gene3D" id="2.60.120.260">
    <property type="entry name" value="Galactose-binding domain-like"/>
    <property type="match status" value="1"/>
</dbReference>
<dbReference type="InterPro" id="IPR008979">
    <property type="entry name" value="Galactose-bd-like_sf"/>
</dbReference>
<proteinExistence type="inferred from homology"/>
<name>A0A9W7DL42_9STRA</name>
<dbReference type="OrthoDB" id="194812at2759"/>
<evidence type="ECO:0000256" key="12">
    <source>
        <dbReference type="SAM" id="SignalP"/>
    </source>
</evidence>
<evidence type="ECO:0000259" key="13">
    <source>
        <dbReference type="PROSITE" id="PS51829"/>
    </source>
</evidence>
<dbReference type="InterPro" id="IPR022398">
    <property type="entry name" value="Peptidase_S8_His-AS"/>
</dbReference>
<dbReference type="InterPro" id="IPR000209">
    <property type="entry name" value="Peptidase_S8/S53_dom"/>
</dbReference>
<evidence type="ECO:0000256" key="7">
    <source>
        <dbReference type="ARBA" id="ARBA00023529"/>
    </source>
</evidence>
<evidence type="ECO:0000256" key="8">
    <source>
        <dbReference type="ARBA" id="ARBA00023619"/>
    </source>
</evidence>
<dbReference type="PANTHER" id="PTHR42884:SF14">
    <property type="entry name" value="NEUROENDOCRINE CONVERTASE 1"/>
    <property type="match status" value="1"/>
</dbReference>
<evidence type="ECO:0000256" key="11">
    <source>
        <dbReference type="SAM" id="MobiDB-lite"/>
    </source>
</evidence>
<feature type="active site" description="Charge relay system" evidence="9 10">
    <location>
        <position position="60"/>
    </location>
</feature>
<sequence>MKYSVPAILLAASIAHAADPTDEPGYAEGQAWYLGENGANVLAAWEKGYTGKNVVVRINDDGLDYTHPDFKDKFVQAASWSDPMPGVCKTEGDSKADTHGSTCGGIAVAAKNGECGVGVAYDAKVAGANIFRDSSNSNKMLQFGTCDSPRAHDISSNSWGADACTLKDGRRLEACPFLSTENNANTPCDLEVCDDWAAPSEDCNSAVLEYCQDSNQHAATGFVDPACHDYYESWVNCEYNSLTTEQTASLRNAVTFGRKGRGIVFVFAAGNEFMTGEPMNSEGYTNSRYVITVGAIAGDNKHSLYASSGSCLLITAPGGDTDQAVNMYETLPVAEGKCRVGGPNAVGTSFATPVVTGVVALMLEANPKLGWRDVQDILVRSANSDILDDVSDQEKTPMSTNGAGLKHHNTLGFGKVDALAAVTMAEELAEDKCNIKYAEVTKDSDLASVDFAAEATGTMDIAVSSEDAAKLESLQHTVVFLSVTHEKRGDLLVSLVSPSGVESVLSPVTPETTADFDSWKFMTVKNWGESGDQLVGNWKLKVQNTGSSEGSITSWKMNLYGNDASGDQSPTDLECGADDENVWSDVEFGDDCYSTEKTPGEAKPEDSNDDDEEGGEQIDGGSSAVRVAMGSTIVALAFTLLAAW</sequence>
<dbReference type="GO" id="GO:0012505">
    <property type="term" value="C:endomembrane system"/>
    <property type="evidence" value="ECO:0007669"/>
    <property type="project" value="UniProtKB-ARBA"/>
</dbReference>
<dbReference type="PANTHER" id="PTHR42884">
    <property type="entry name" value="PROPROTEIN CONVERTASE SUBTILISIN/KEXIN-RELATED"/>
    <property type="match status" value="1"/>
</dbReference>
<dbReference type="Gene3D" id="3.40.50.200">
    <property type="entry name" value="Peptidase S8/S53 domain"/>
    <property type="match status" value="2"/>
</dbReference>
<dbReference type="AlphaFoldDB" id="A0A9W7DL42"/>
<dbReference type="GO" id="GO:0016485">
    <property type="term" value="P:protein processing"/>
    <property type="evidence" value="ECO:0007669"/>
    <property type="project" value="TreeGrafter"/>
</dbReference>
<feature type="active site" description="Charge relay system" evidence="9 10">
    <location>
        <position position="99"/>
    </location>
</feature>
<dbReference type="Pfam" id="PF01483">
    <property type="entry name" value="P_proprotein"/>
    <property type="match status" value="1"/>
</dbReference>
<dbReference type="PRINTS" id="PR00723">
    <property type="entry name" value="SUBTILISIN"/>
</dbReference>
<evidence type="ECO:0000256" key="6">
    <source>
        <dbReference type="ARBA" id="ARBA00022837"/>
    </source>
</evidence>
<evidence type="ECO:0000256" key="4">
    <source>
        <dbReference type="ARBA" id="ARBA00022801"/>
    </source>
</evidence>
<accession>A0A9W7DL42</accession>
<dbReference type="Pfam" id="PF00082">
    <property type="entry name" value="Peptidase_S8"/>
    <property type="match status" value="1"/>
</dbReference>
<dbReference type="PROSITE" id="PS00138">
    <property type="entry name" value="SUBTILASE_SER"/>
    <property type="match status" value="1"/>
</dbReference>
<dbReference type="PROSITE" id="PS00137">
    <property type="entry name" value="SUBTILASE_HIS"/>
    <property type="match status" value="1"/>
</dbReference>
<feature type="chain" id="PRO_5040912271" description="subtilisin" evidence="12">
    <location>
        <begin position="18"/>
        <end position="644"/>
    </location>
</feature>
<feature type="region of interest" description="Disordered" evidence="11">
    <location>
        <begin position="590"/>
        <end position="620"/>
    </location>
</feature>
<keyword evidence="15" id="KW-1185">Reference proteome</keyword>
<dbReference type="GO" id="GO:0004252">
    <property type="term" value="F:serine-type endopeptidase activity"/>
    <property type="evidence" value="ECO:0007669"/>
    <property type="project" value="UniProtKB-UniRule"/>
</dbReference>
<dbReference type="InterPro" id="IPR036852">
    <property type="entry name" value="Peptidase_S8/S53_dom_sf"/>
</dbReference>
<keyword evidence="3 12" id="KW-0732">Signal</keyword>
<evidence type="ECO:0000256" key="10">
    <source>
        <dbReference type="PROSITE-ProRule" id="PRU01240"/>
    </source>
</evidence>
<protein>
    <recommendedName>
        <fullName evidence="8">subtilisin</fullName>
        <ecNumber evidence="8">3.4.21.62</ecNumber>
    </recommendedName>
</protein>
<feature type="active site" description="Charge relay system" evidence="9 10">
    <location>
        <position position="349"/>
    </location>
</feature>
<feature type="compositionally biased region" description="Acidic residues" evidence="11">
    <location>
        <begin position="607"/>
        <end position="616"/>
    </location>
</feature>
<gene>
    <name evidence="14" type="ORF">TrRE_jg5622</name>
</gene>
<evidence type="ECO:0000313" key="15">
    <source>
        <dbReference type="Proteomes" id="UP001165082"/>
    </source>
</evidence>
<keyword evidence="2 10" id="KW-0645">Protease</keyword>
<feature type="signal peptide" evidence="12">
    <location>
        <begin position="1"/>
        <end position="17"/>
    </location>
</feature>
<dbReference type="InterPro" id="IPR034182">
    <property type="entry name" value="Kexin/furin"/>
</dbReference>
<dbReference type="Proteomes" id="UP001165082">
    <property type="component" value="Unassembled WGS sequence"/>
</dbReference>
<comment type="catalytic activity">
    <reaction evidence="7">
        <text>Hydrolysis of proteins with broad specificity for peptide bonds, and a preference for a large uncharged residue in P1. Hydrolyzes peptide amides.</text>
        <dbReference type="EC" id="3.4.21.62"/>
    </reaction>
</comment>
<dbReference type="EC" id="3.4.21.62" evidence="8"/>
<dbReference type="InterPro" id="IPR002884">
    <property type="entry name" value="P_dom"/>
</dbReference>
<evidence type="ECO:0000256" key="2">
    <source>
        <dbReference type="ARBA" id="ARBA00022670"/>
    </source>
</evidence>
<dbReference type="PROSITE" id="PS51829">
    <property type="entry name" value="P_HOMO_B"/>
    <property type="match status" value="1"/>
</dbReference>
<dbReference type="SUPFAM" id="SSF49785">
    <property type="entry name" value="Galactose-binding domain-like"/>
    <property type="match status" value="1"/>
</dbReference>
<keyword evidence="6" id="KW-0106">Calcium</keyword>
<keyword evidence="4 10" id="KW-0378">Hydrolase</keyword>
<dbReference type="SUPFAM" id="SSF52743">
    <property type="entry name" value="Subtilisin-like"/>
    <property type="match status" value="1"/>
</dbReference>
<dbReference type="PROSITE" id="PS51892">
    <property type="entry name" value="SUBTILASE"/>
    <property type="match status" value="1"/>
</dbReference>
<dbReference type="GO" id="GO:0016020">
    <property type="term" value="C:membrane"/>
    <property type="evidence" value="ECO:0007669"/>
    <property type="project" value="TreeGrafter"/>
</dbReference>
<reference evidence="14" key="1">
    <citation type="submission" date="2022-07" db="EMBL/GenBank/DDBJ databases">
        <title>Genome analysis of Parmales, a sister group of diatoms, reveals the evolutionary specialization of diatoms from phago-mixotrophs to photoautotrophs.</title>
        <authorList>
            <person name="Ban H."/>
            <person name="Sato S."/>
            <person name="Yoshikawa S."/>
            <person name="Kazumasa Y."/>
            <person name="Nakamura Y."/>
            <person name="Ichinomiya M."/>
            <person name="Saitoh K."/>
            <person name="Sato N."/>
            <person name="Blanc-Mathieu R."/>
            <person name="Endo H."/>
            <person name="Kuwata A."/>
            <person name="Ogata H."/>
        </authorList>
    </citation>
    <scope>NUCLEOTIDE SEQUENCE</scope>
</reference>
<comment type="caution">
    <text evidence="14">The sequence shown here is derived from an EMBL/GenBank/DDBJ whole genome shotgun (WGS) entry which is preliminary data.</text>
</comment>
<evidence type="ECO:0000256" key="1">
    <source>
        <dbReference type="ARBA" id="ARBA00005325"/>
    </source>
</evidence>
<evidence type="ECO:0000256" key="3">
    <source>
        <dbReference type="ARBA" id="ARBA00022729"/>
    </source>
</evidence>
<dbReference type="GO" id="GO:0005737">
    <property type="term" value="C:cytoplasm"/>
    <property type="evidence" value="ECO:0007669"/>
    <property type="project" value="UniProtKB-ARBA"/>
</dbReference>
<organism evidence="14 15">
    <name type="scientific">Triparma retinervis</name>
    <dbReference type="NCBI Taxonomy" id="2557542"/>
    <lineage>
        <taxon>Eukaryota</taxon>
        <taxon>Sar</taxon>
        <taxon>Stramenopiles</taxon>
        <taxon>Ochrophyta</taxon>
        <taxon>Bolidophyceae</taxon>
        <taxon>Parmales</taxon>
        <taxon>Triparmaceae</taxon>
        <taxon>Triparma</taxon>
    </lineage>
</organism>